<protein>
    <recommendedName>
        <fullName evidence="5">Type VI secretion system ImpA family N-terminal domain-containing protein</fullName>
    </recommendedName>
</protein>
<name>A0AAX1WQ22_9ENTR</name>
<dbReference type="Pfam" id="PF06812">
    <property type="entry name" value="ImpA_N"/>
    <property type="match status" value="1"/>
</dbReference>
<evidence type="ECO:0000259" key="1">
    <source>
        <dbReference type="Pfam" id="PF06812"/>
    </source>
</evidence>
<dbReference type="Pfam" id="PF12486">
    <property type="entry name" value="VasL"/>
    <property type="match status" value="1"/>
</dbReference>
<dbReference type="RefSeq" id="WP_087855545.1">
    <property type="nucleotide sequence ID" value="NZ_JAOOWP010000007.1"/>
</dbReference>
<dbReference type="PANTHER" id="PTHR37024:SF5">
    <property type="entry name" value="IMPA N-TERMINAL DOMAIN-CONTAINING PROTEIN"/>
    <property type="match status" value="1"/>
</dbReference>
<sequence length="445" mass="50164">MNDIIPRKIKTGGDPRTLPDYAALRDELSKLTHPARPDVNWQYVEKRSLSLFEQNGVELQTAAWYTLARIHLSGLAGLNEGLAILEALISHQWDVFWPKTLHARMEILSGLSPRLQQRMRMLPLNKSHLSELYSAEALLTRLGSVLQRLELKHLSQFDTLRTMIRSNAERLESSNDASDLNALMMPGCEIPQERAEPVDEVKRVYVVQPENQPNTEGLTTARGAVRPWKPFVAGMCSMLVICVAVAWGEGFLSRPDLLTTQAIASLAPLPEVLTPVQQDALAQQDTLPSTFITETQQQLARLDKLPPDWNISYSLQLLAQLQILRPEEAKPLTSQWHQKFNAAALPVDAMNSWYEGMMKLQQLSHRLSSLDEQKGKYITVSELKSVVFSTIQSFNQTIPAEEQLRRLSQHPAGDALPEAEKTQLELRLRQLAARYAQIKQESSAQ</sequence>
<evidence type="ECO:0000313" key="4">
    <source>
        <dbReference type="Proteomes" id="UP000286098"/>
    </source>
</evidence>
<dbReference type="EMBL" id="NEYZ02000029">
    <property type="protein sequence ID" value="RNT45683.1"/>
    <property type="molecule type" value="Genomic_DNA"/>
</dbReference>
<accession>A0AAX1WQ22</accession>
<reference evidence="3 4" key="1">
    <citation type="submission" date="2018-10" db="EMBL/GenBank/DDBJ databases">
        <authorList>
            <person name="Vanduin D."/>
            <person name="Fouts D."/>
            <person name="Wright M."/>
            <person name="Sutton G."/>
            <person name="Nguyen K."/>
            <person name="Kreiswirth B."/>
            <person name="Chen L."/>
            <person name="Rojas L."/>
            <person name="Hujer A."/>
            <person name="Hujer K."/>
            <person name="Bonomo R."/>
            <person name="Adams M."/>
        </authorList>
    </citation>
    <scope>NUCLEOTIDE SEQUENCE [LARGE SCALE GENOMIC DNA]</scope>
    <source>
        <strain evidence="3 4">CRK0054</strain>
    </source>
</reference>
<dbReference type="InterPro" id="IPR021069">
    <property type="entry name" value="ImpA_C"/>
</dbReference>
<dbReference type="InterPro" id="IPR010657">
    <property type="entry name" value="ImpA_N"/>
</dbReference>
<comment type="caution">
    <text evidence="3">The sequence shown here is derived from an EMBL/GenBank/DDBJ whole genome shotgun (WGS) entry which is preliminary data.</text>
</comment>
<proteinExistence type="predicted"/>
<evidence type="ECO:0000313" key="3">
    <source>
        <dbReference type="EMBL" id="RNT45683.1"/>
    </source>
</evidence>
<dbReference type="Proteomes" id="UP000286098">
    <property type="component" value="Unassembled WGS sequence"/>
</dbReference>
<dbReference type="AlphaFoldDB" id="A0AAX1WQ22"/>
<evidence type="ECO:0008006" key="5">
    <source>
        <dbReference type="Google" id="ProtNLM"/>
    </source>
</evidence>
<feature type="domain" description="ImpA C-terminal" evidence="2">
    <location>
        <begin position="295"/>
        <end position="438"/>
    </location>
</feature>
<evidence type="ECO:0000259" key="2">
    <source>
        <dbReference type="Pfam" id="PF12486"/>
    </source>
</evidence>
<gene>
    <name evidence="3" type="ORF">B9059_005450</name>
</gene>
<dbReference type="PANTHER" id="PTHR37024">
    <property type="entry name" value="TYPE VI SECRETION SYSTEM DUF2094 AND IMPA-RELATED DOMAIN PROTEIN"/>
    <property type="match status" value="1"/>
</dbReference>
<feature type="domain" description="ImpA N-terminal" evidence="1">
    <location>
        <begin position="8"/>
        <end position="111"/>
    </location>
</feature>
<organism evidence="3 4">
    <name type="scientific">Enterobacter roggenkampii</name>
    <dbReference type="NCBI Taxonomy" id="1812935"/>
    <lineage>
        <taxon>Bacteria</taxon>
        <taxon>Pseudomonadati</taxon>
        <taxon>Pseudomonadota</taxon>
        <taxon>Gammaproteobacteria</taxon>
        <taxon>Enterobacterales</taxon>
        <taxon>Enterobacteriaceae</taxon>
        <taxon>Enterobacter</taxon>
        <taxon>Enterobacter cloacae complex</taxon>
    </lineage>
</organism>